<gene>
    <name evidence="1" type="ORF">HK100_009587</name>
</gene>
<name>A0AAD5T3X7_9FUNG</name>
<proteinExistence type="predicted"/>
<sequence length="85" mass="9304">MSASEGILFSSGIADDEYDEESIIRFTPLDDATFEELKAKMIASVNVDKVDKEIDAKNAASRNSELLSGIKNVTGNISRMLNFSE</sequence>
<organism evidence="1 2">
    <name type="scientific">Physocladia obscura</name>
    <dbReference type="NCBI Taxonomy" id="109957"/>
    <lineage>
        <taxon>Eukaryota</taxon>
        <taxon>Fungi</taxon>
        <taxon>Fungi incertae sedis</taxon>
        <taxon>Chytridiomycota</taxon>
        <taxon>Chytridiomycota incertae sedis</taxon>
        <taxon>Chytridiomycetes</taxon>
        <taxon>Chytridiales</taxon>
        <taxon>Chytriomycetaceae</taxon>
        <taxon>Physocladia</taxon>
    </lineage>
</organism>
<accession>A0AAD5T3X7</accession>
<evidence type="ECO:0000313" key="2">
    <source>
        <dbReference type="Proteomes" id="UP001211907"/>
    </source>
</evidence>
<protein>
    <submittedName>
        <fullName evidence="1">Uncharacterized protein</fullName>
    </submittedName>
</protein>
<keyword evidence="2" id="KW-1185">Reference proteome</keyword>
<dbReference type="Proteomes" id="UP001211907">
    <property type="component" value="Unassembled WGS sequence"/>
</dbReference>
<comment type="caution">
    <text evidence="1">The sequence shown here is derived from an EMBL/GenBank/DDBJ whole genome shotgun (WGS) entry which is preliminary data.</text>
</comment>
<dbReference type="AlphaFoldDB" id="A0AAD5T3X7"/>
<evidence type="ECO:0000313" key="1">
    <source>
        <dbReference type="EMBL" id="KAJ3127722.1"/>
    </source>
</evidence>
<reference evidence="1" key="1">
    <citation type="submission" date="2020-05" db="EMBL/GenBank/DDBJ databases">
        <title>Phylogenomic resolution of chytrid fungi.</title>
        <authorList>
            <person name="Stajich J.E."/>
            <person name="Amses K."/>
            <person name="Simmons R."/>
            <person name="Seto K."/>
            <person name="Myers J."/>
            <person name="Bonds A."/>
            <person name="Quandt C.A."/>
            <person name="Barry K."/>
            <person name="Liu P."/>
            <person name="Grigoriev I."/>
            <person name="Longcore J.E."/>
            <person name="James T.Y."/>
        </authorList>
    </citation>
    <scope>NUCLEOTIDE SEQUENCE</scope>
    <source>
        <strain evidence="1">JEL0513</strain>
    </source>
</reference>
<dbReference type="EMBL" id="JADGJH010000497">
    <property type="protein sequence ID" value="KAJ3127722.1"/>
    <property type="molecule type" value="Genomic_DNA"/>
</dbReference>